<keyword evidence="1" id="KW-0812">Transmembrane</keyword>
<sequence>MKAQLVIQGIGPERVLDKLARAHVPVLAARRAQKNAVVLTVAAKDCKKVFAILRGSCYNIKKVRPLGLMRLKGARRLFSLAAGAVLAIACVLALERRVLSIEVQGSGAYYEGEVRAILQEGGITPLSPAPTQTALLTSRILSLPRVSFASLRFEGGVLTVLVEVSDEEDVFSPAPLKSPKAGVLEELVVLRGTPCAEAGQQVEAGQTLISERVTYGEREEKVLVVGYAVLLCPVEGVFQGSEEAALEAARLAFGEDAELFSEKTEEGWRIYGQARTEISSHMQ</sequence>
<evidence type="ECO:0000313" key="3">
    <source>
        <dbReference type="Proteomes" id="UP000824221"/>
    </source>
</evidence>
<comment type="caution">
    <text evidence="2">The sequence shown here is derived from an EMBL/GenBank/DDBJ whole genome shotgun (WGS) entry which is preliminary data.</text>
</comment>
<dbReference type="Pfam" id="PF06898">
    <property type="entry name" value="YqfD"/>
    <property type="match status" value="1"/>
</dbReference>
<reference evidence="2" key="1">
    <citation type="journal article" date="2021" name="PeerJ">
        <title>Extensive microbial diversity within the chicken gut microbiome revealed by metagenomics and culture.</title>
        <authorList>
            <person name="Gilroy R."/>
            <person name="Ravi A."/>
            <person name="Getino M."/>
            <person name="Pursley I."/>
            <person name="Horton D.L."/>
            <person name="Alikhan N.F."/>
            <person name="Baker D."/>
            <person name="Gharbi K."/>
            <person name="Hall N."/>
            <person name="Watson M."/>
            <person name="Adriaenssens E.M."/>
            <person name="Foster-Nyarko E."/>
            <person name="Jarju S."/>
            <person name="Secka A."/>
            <person name="Antonio M."/>
            <person name="Oren A."/>
            <person name="Chaudhuri R.R."/>
            <person name="La Ragione R."/>
            <person name="Hildebrand F."/>
            <person name="Pallen M.J."/>
        </authorList>
    </citation>
    <scope>NUCLEOTIDE SEQUENCE</scope>
    <source>
        <strain evidence="2">CHK156-179</strain>
    </source>
</reference>
<gene>
    <name evidence="2" type="ORF">H9797_05260</name>
</gene>
<keyword evidence="1" id="KW-1133">Transmembrane helix</keyword>
<keyword evidence="1" id="KW-0472">Membrane</keyword>
<organism evidence="2 3">
    <name type="scientific">Candidatus Gallimonas gallistercoris</name>
    <dbReference type="NCBI Taxonomy" id="2838602"/>
    <lineage>
        <taxon>Bacteria</taxon>
        <taxon>Bacillati</taxon>
        <taxon>Bacillota</taxon>
        <taxon>Clostridia</taxon>
        <taxon>Candidatus Gallimonas</taxon>
    </lineage>
</organism>
<evidence type="ECO:0000256" key="1">
    <source>
        <dbReference type="SAM" id="Phobius"/>
    </source>
</evidence>
<accession>A0A9D2H3C0</accession>
<dbReference type="AlphaFoldDB" id="A0A9D2H3C0"/>
<name>A0A9D2H3C0_9FIRM</name>
<protein>
    <submittedName>
        <fullName evidence="2">Sporulation protein YqfD</fullName>
    </submittedName>
</protein>
<reference evidence="2" key="2">
    <citation type="submission" date="2021-04" db="EMBL/GenBank/DDBJ databases">
        <authorList>
            <person name="Gilroy R."/>
        </authorList>
    </citation>
    <scope>NUCLEOTIDE SEQUENCE</scope>
    <source>
        <strain evidence="2">CHK156-179</strain>
    </source>
</reference>
<dbReference type="Proteomes" id="UP000824221">
    <property type="component" value="Unassembled WGS sequence"/>
</dbReference>
<dbReference type="EMBL" id="DXAJ01000079">
    <property type="protein sequence ID" value="HJA02770.1"/>
    <property type="molecule type" value="Genomic_DNA"/>
</dbReference>
<dbReference type="InterPro" id="IPR010690">
    <property type="entry name" value="YqfD"/>
</dbReference>
<evidence type="ECO:0000313" key="2">
    <source>
        <dbReference type="EMBL" id="HJA02770.1"/>
    </source>
</evidence>
<feature type="transmembrane region" description="Helical" evidence="1">
    <location>
        <begin position="77"/>
        <end position="94"/>
    </location>
</feature>
<proteinExistence type="predicted"/>